<evidence type="ECO:0000313" key="2">
    <source>
        <dbReference type="EMBL" id="RRS04348.1"/>
    </source>
</evidence>
<accession>A0A426VC12</accession>
<dbReference type="InterPro" id="IPR028098">
    <property type="entry name" value="Glyco_trans_4-like_N"/>
</dbReference>
<protein>
    <submittedName>
        <fullName evidence="2">Glycosyltransferase family 1 protein</fullName>
    </submittedName>
</protein>
<comment type="caution">
    <text evidence="2">The sequence shown here is derived from an EMBL/GenBank/DDBJ whole genome shotgun (WGS) entry which is preliminary data.</text>
</comment>
<dbReference type="AlphaFoldDB" id="A0A426VC12"/>
<dbReference type="InterPro" id="IPR050194">
    <property type="entry name" value="Glycosyltransferase_grp1"/>
</dbReference>
<dbReference type="Proteomes" id="UP000269265">
    <property type="component" value="Unassembled WGS sequence"/>
</dbReference>
<reference evidence="2 3" key="1">
    <citation type="submission" date="2018-12" db="EMBL/GenBank/DDBJ databases">
        <title>The whole draft genome of Aquabacterium sp. SJQ9.</title>
        <authorList>
            <person name="Sun L."/>
            <person name="Gao X."/>
            <person name="Chen W."/>
            <person name="Huang K."/>
        </authorList>
    </citation>
    <scope>NUCLEOTIDE SEQUENCE [LARGE SCALE GENOMIC DNA]</scope>
    <source>
        <strain evidence="2 3">SJQ9</strain>
    </source>
</reference>
<dbReference type="EMBL" id="RSED01000007">
    <property type="protein sequence ID" value="RRS04348.1"/>
    <property type="molecule type" value="Genomic_DNA"/>
</dbReference>
<dbReference type="PANTHER" id="PTHR45947:SF3">
    <property type="entry name" value="SULFOQUINOVOSYL TRANSFERASE SQD2"/>
    <property type="match status" value="1"/>
</dbReference>
<dbReference type="Gene3D" id="3.40.50.2000">
    <property type="entry name" value="Glycogen Phosphorylase B"/>
    <property type="match status" value="2"/>
</dbReference>
<sequence>MQTRPATAQIPASNLGADSGTALTKGMSRPLKIALILNSSWNIVNFRSGLVNAIQARGHQVLALSPHDAHTDRLKTLGCDHANLPMQTTGLNPIADITLLVRLLLILRKEQPDVILSYTIKPNIYGSLAARVLGIPVINNVAGLGMAFTREGWLKTLVSRLFRFAFAKSHTIFFQNEDDRRMFVDKRLASEHQTVRLPGSGVDLDKFRPPHRRPHSGGMTFILVARLLREKGVADFVAAARLLRSDFPNASWRIVGFLEPNHPAFVSESEMHTWVTEGTVTFDGPRDDVRQALCEADCMVLPSYYREGVPRSLLEAAAMGLPLITCDTVGCRDAVTAGTSGLLCAPRDPTDLARCMRQILEMSEEARAAMGREGRLKMEREFGESRIVEAYMDAITRASAMSSSI</sequence>
<feature type="domain" description="Glycosyltransferase subfamily 4-like N-terminal" evidence="1">
    <location>
        <begin position="32"/>
        <end position="176"/>
    </location>
</feature>
<dbReference type="Pfam" id="PF13692">
    <property type="entry name" value="Glyco_trans_1_4"/>
    <property type="match status" value="1"/>
</dbReference>
<dbReference type="PANTHER" id="PTHR45947">
    <property type="entry name" value="SULFOQUINOVOSYL TRANSFERASE SQD2"/>
    <property type="match status" value="1"/>
</dbReference>
<gene>
    <name evidence="2" type="ORF">EIP75_10670</name>
</gene>
<evidence type="ECO:0000259" key="1">
    <source>
        <dbReference type="Pfam" id="PF13477"/>
    </source>
</evidence>
<keyword evidence="2" id="KW-0808">Transferase</keyword>
<keyword evidence="3" id="KW-1185">Reference proteome</keyword>
<dbReference type="Pfam" id="PF13477">
    <property type="entry name" value="Glyco_trans_4_2"/>
    <property type="match status" value="1"/>
</dbReference>
<evidence type="ECO:0000313" key="3">
    <source>
        <dbReference type="Proteomes" id="UP000269265"/>
    </source>
</evidence>
<dbReference type="SUPFAM" id="SSF53756">
    <property type="entry name" value="UDP-Glycosyltransferase/glycogen phosphorylase"/>
    <property type="match status" value="1"/>
</dbReference>
<dbReference type="GO" id="GO:0016757">
    <property type="term" value="F:glycosyltransferase activity"/>
    <property type="evidence" value="ECO:0007669"/>
    <property type="project" value="UniProtKB-ARBA"/>
</dbReference>
<name>A0A426VC12_9BURK</name>
<proteinExistence type="predicted"/>
<dbReference type="CDD" id="cd03808">
    <property type="entry name" value="GT4_CapM-like"/>
    <property type="match status" value="1"/>
</dbReference>
<organism evidence="2 3">
    <name type="scientific">Aquabacterium soli</name>
    <dbReference type="NCBI Taxonomy" id="2493092"/>
    <lineage>
        <taxon>Bacteria</taxon>
        <taxon>Pseudomonadati</taxon>
        <taxon>Pseudomonadota</taxon>
        <taxon>Betaproteobacteria</taxon>
        <taxon>Burkholderiales</taxon>
        <taxon>Aquabacterium</taxon>
    </lineage>
</organism>